<keyword evidence="2" id="KW-1185">Reference proteome</keyword>
<dbReference type="EMBL" id="CP021111">
    <property type="protein sequence ID" value="ARP97251.1"/>
    <property type="molecule type" value="Genomic_DNA"/>
</dbReference>
<organism evidence="1 2">
    <name type="scientific">Bordetella genomosp. 13</name>
    <dbReference type="NCBI Taxonomy" id="463040"/>
    <lineage>
        <taxon>Bacteria</taxon>
        <taxon>Pseudomonadati</taxon>
        <taxon>Pseudomonadota</taxon>
        <taxon>Betaproteobacteria</taxon>
        <taxon>Burkholderiales</taxon>
        <taxon>Alcaligenaceae</taxon>
        <taxon>Bordetella</taxon>
    </lineage>
</organism>
<accession>A0A1W6ZIR8</accession>
<dbReference type="Proteomes" id="UP000194161">
    <property type="component" value="Chromosome"/>
</dbReference>
<name>A0A1W6ZIR8_9BORD</name>
<evidence type="ECO:0000313" key="2">
    <source>
        <dbReference type="Proteomes" id="UP000194161"/>
    </source>
</evidence>
<proteinExistence type="predicted"/>
<sequence length="117" mass="12209">MALAETRPRAAADIPREAVYALTPAQQYGLALEAQTEQDHAALLYWLRASASAGHLPAQELLGVVLLGGPVLYGDGMSADPCEARHWLGQAALNGSVASMPRALVGRPHGQAPGACR</sequence>
<reference evidence="1 2" key="1">
    <citation type="submission" date="2017-05" db="EMBL/GenBank/DDBJ databases">
        <title>Complete and WGS of Bordetella genogroups.</title>
        <authorList>
            <person name="Spilker T."/>
            <person name="LiPuma J."/>
        </authorList>
    </citation>
    <scope>NUCLEOTIDE SEQUENCE [LARGE SCALE GENOMIC DNA]</scope>
    <source>
        <strain evidence="1 2">AU7206</strain>
    </source>
</reference>
<gene>
    <name evidence="1" type="ORF">CAL15_02645</name>
</gene>
<dbReference type="InterPro" id="IPR011990">
    <property type="entry name" value="TPR-like_helical_dom_sf"/>
</dbReference>
<dbReference type="SUPFAM" id="SSF81901">
    <property type="entry name" value="HCP-like"/>
    <property type="match status" value="1"/>
</dbReference>
<dbReference type="KEGG" id="bgm:CAL15_02645"/>
<dbReference type="STRING" id="463040.CAL15_02645"/>
<dbReference type="Gene3D" id="1.25.40.10">
    <property type="entry name" value="Tetratricopeptide repeat domain"/>
    <property type="match status" value="1"/>
</dbReference>
<evidence type="ECO:0000313" key="1">
    <source>
        <dbReference type="EMBL" id="ARP97251.1"/>
    </source>
</evidence>
<protein>
    <recommendedName>
        <fullName evidence="3">Sel1 repeat family protein</fullName>
    </recommendedName>
</protein>
<evidence type="ECO:0008006" key="3">
    <source>
        <dbReference type="Google" id="ProtNLM"/>
    </source>
</evidence>
<dbReference type="AlphaFoldDB" id="A0A1W6ZIR8"/>